<organism evidence="1 2">
    <name type="scientific">Acinetobacter johnsonii</name>
    <dbReference type="NCBI Taxonomy" id="40214"/>
    <lineage>
        <taxon>Bacteria</taxon>
        <taxon>Pseudomonadati</taxon>
        <taxon>Pseudomonadota</taxon>
        <taxon>Gammaproteobacteria</taxon>
        <taxon>Moraxellales</taxon>
        <taxon>Moraxellaceae</taxon>
        <taxon>Acinetobacter</taxon>
    </lineage>
</organism>
<reference evidence="1 2" key="1">
    <citation type="submission" date="2019-07" db="EMBL/GenBank/DDBJ databases">
        <title>Whole genome shotgun sequence of Acinetobacter johnsonii NBRC 102197.</title>
        <authorList>
            <person name="Hosoyama A."/>
            <person name="Uohara A."/>
            <person name="Ohji S."/>
            <person name="Ichikawa N."/>
        </authorList>
    </citation>
    <scope>NUCLEOTIDE SEQUENCE [LARGE SCALE GENOMIC DNA]</scope>
    <source>
        <strain evidence="1 2">NBRC 102197</strain>
    </source>
</reference>
<dbReference type="AlphaFoldDB" id="A0AAV3WCX8"/>
<gene>
    <name evidence="1" type="ORF">AJO04nite_10160</name>
</gene>
<protein>
    <submittedName>
        <fullName evidence="1">Uncharacterized protein</fullName>
    </submittedName>
</protein>
<evidence type="ECO:0000313" key="2">
    <source>
        <dbReference type="Proteomes" id="UP000321274"/>
    </source>
</evidence>
<evidence type="ECO:0000313" key="1">
    <source>
        <dbReference type="EMBL" id="GEK43758.1"/>
    </source>
</evidence>
<comment type="caution">
    <text evidence="1">The sequence shown here is derived from an EMBL/GenBank/DDBJ whole genome shotgun (WGS) entry which is preliminary data.</text>
</comment>
<dbReference type="EMBL" id="BJUJ01000018">
    <property type="protein sequence ID" value="GEK43758.1"/>
    <property type="molecule type" value="Genomic_DNA"/>
</dbReference>
<dbReference type="RefSeq" id="WP_114837115.1">
    <property type="nucleotide sequence ID" value="NZ_BJUJ01000018.1"/>
</dbReference>
<name>A0AAV3WCX8_ACIJO</name>
<sequence length="134" mass="15963">MDCKVVLDSKKILVDRDELNFGANIFPMSLFEEDVSSYRFRKIDLKYLSDDIELLISKSSNTVYVLFEKSDFFDNHLLKSKILKRFKKKYVLTDDDFIVEHPTKVSLKKKKHNWDEINFSYDPRQGDISMSLYF</sequence>
<proteinExistence type="predicted"/>
<dbReference type="Proteomes" id="UP000321274">
    <property type="component" value="Unassembled WGS sequence"/>
</dbReference>
<accession>A0AAV3WCX8</accession>